<dbReference type="EMBL" id="MRZV01000846">
    <property type="protein sequence ID" value="PIK43487.1"/>
    <property type="molecule type" value="Genomic_DNA"/>
</dbReference>
<sequence>MEANLDSKGSNRKYKCLKNLTSPQKRKWRMAQKRRYEATRVHLGSQVGRWIELKKKLGLKSDIEVARVLIDRFEETEPTTSQIATSIIIVEPPDGTTSGEVVDADFNISDIEPLEDRLLPATTASTSKESPQGSQLDINIDYEVRGDYVYLSSSNNTLRFTCSFASLSDGMNCLVSSTSKQF</sequence>
<dbReference type="AlphaFoldDB" id="A0A2G8K642"/>
<reference evidence="1 2" key="1">
    <citation type="journal article" date="2017" name="PLoS Biol.">
        <title>The sea cucumber genome provides insights into morphological evolution and visceral regeneration.</title>
        <authorList>
            <person name="Zhang X."/>
            <person name="Sun L."/>
            <person name="Yuan J."/>
            <person name="Sun Y."/>
            <person name="Gao Y."/>
            <person name="Zhang L."/>
            <person name="Li S."/>
            <person name="Dai H."/>
            <person name="Hamel J.F."/>
            <person name="Liu C."/>
            <person name="Yu Y."/>
            <person name="Liu S."/>
            <person name="Lin W."/>
            <person name="Guo K."/>
            <person name="Jin S."/>
            <person name="Xu P."/>
            <person name="Storey K.B."/>
            <person name="Huan P."/>
            <person name="Zhang T."/>
            <person name="Zhou Y."/>
            <person name="Zhang J."/>
            <person name="Lin C."/>
            <person name="Li X."/>
            <person name="Xing L."/>
            <person name="Huo D."/>
            <person name="Sun M."/>
            <person name="Wang L."/>
            <person name="Mercier A."/>
            <person name="Li F."/>
            <person name="Yang H."/>
            <person name="Xiang J."/>
        </authorList>
    </citation>
    <scope>NUCLEOTIDE SEQUENCE [LARGE SCALE GENOMIC DNA]</scope>
    <source>
        <strain evidence="1">Shaxun</strain>
        <tissue evidence="1">Muscle</tissue>
    </source>
</reference>
<accession>A0A2G8K642</accession>
<keyword evidence="2" id="KW-1185">Reference proteome</keyword>
<name>A0A2G8K642_STIJA</name>
<gene>
    <name evidence="1" type="ORF">BSL78_19646</name>
</gene>
<evidence type="ECO:0000313" key="2">
    <source>
        <dbReference type="Proteomes" id="UP000230750"/>
    </source>
</evidence>
<dbReference type="Proteomes" id="UP000230750">
    <property type="component" value="Unassembled WGS sequence"/>
</dbReference>
<comment type="caution">
    <text evidence="1">The sequence shown here is derived from an EMBL/GenBank/DDBJ whole genome shotgun (WGS) entry which is preliminary data.</text>
</comment>
<proteinExistence type="predicted"/>
<organism evidence="1 2">
    <name type="scientific">Stichopus japonicus</name>
    <name type="common">Sea cucumber</name>
    <dbReference type="NCBI Taxonomy" id="307972"/>
    <lineage>
        <taxon>Eukaryota</taxon>
        <taxon>Metazoa</taxon>
        <taxon>Echinodermata</taxon>
        <taxon>Eleutherozoa</taxon>
        <taxon>Echinozoa</taxon>
        <taxon>Holothuroidea</taxon>
        <taxon>Aspidochirotacea</taxon>
        <taxon>Aspidochirotida</taxon>
        <taxon>Stichopodidae</taxon>
        <taxon>Apostichopus</taxon>
    </lineage>
</organism>
<evidence type="ECO:0000313" key="1">
    <source>
        <dbReference type="EMBL" id="PIK43487.1"/>
    </source>
</evidence>
<dbReference type="OrthoDB" id="9946525at2759"/>
<protein>
    <submittedName>
        <fullName evidence="1">Uncharacterized protein</fullName>
    </submittedName>
</protein>